<gene>
    <name evidence="1" type="ORF">M9H77_12569</name>
</gene>
<proteinExistence type="predicted"/>
<keyword evidence="2" id="KW-1185">Reference proteome</keyword>
<dbReference type="EMBL" id="CM044703">
    <property type="protein sequence ID" value="KAI5672205.1"/>
    <property type="molecule type" value="Genomic_DNA"/>
</dbReference>
<evidence type="ECO:0000313" key="1">
    <source>
        <dbReference type="EMBL" id="KAI5672205.1"/>
    </source>
</evidence>
<name>A0ACC0BHT1_CATRO</name>
<sequence length="128" mass="14449">MGQYAKQALRSAHRALQFETPNNNAIILVDKKKEEYQDTPEANPPFIPHPMVERTMTDYAQPSITEAQLSITRPPKPTADSRSRPTAWGRVLANYWSVMAPKKPIATSSKRKNTSKRAWVDDSSLKPT</sequence>
<protein>
    <submittedName>
        <fullName evidence="1">Uncharacterized protein</fullName>
    </submittedName>
</protein>
<dbReference type="Proteomes" id="UP001060085">
    <property type="component" value="Linkage Group LG03"/>
</dbReference>
<accession>A0ACC0BHT1</accession>
<reference evidence="2" key="1">
    <citation type="journal article" date="2023" name="Nat. Plants">
        <title>Single-cell RNA sequencing provides a high-resolution roadmap for understanding the multicellular compartmentation of specialized metabolism.</title>
        <authorList>
            <person name="Sun S."/>
            <person name="Shen X."/>
            <person name="Li Y."/>
            <person name="Li Y."/>
            <person name="Wang S."/>
            <person name="Li R."/>
            <person name="Zhang H."/>
            <person name="Shen G."/>
            <person name="Guo B."/>
            <person name="Wei J."/>
            <person name="Xu J."/>
            <person name="St-Pierre B."/>
            <person name="Chen S."/>
            <person name="Sun C."/>
        </authorList>
    </citation>
    <scope>NUCLEOTIDE SEQUENCE [LARGE SCALE GENOMIC DNA]</scope>
</reference>
<organism evidence="1 2">
    <name type="scientific">Catharanthus roseus</name>
    <name type="common">Madagascar periwinkle</name>
    <name type="synonym">Vinca rosea</name>
    <dbReference type="NCBI Taxonomy" id="4058"/>
    <lineage>
        <taxon>Eukaryota</taxon>
        <taxon>Viridiplantae</taxon>
        <taxon>Streptophyta</taxon>
        <taxon>Embryophyta</taxon>
        <taxon>Tracheophyta</taxon>
        <taxon>Spermatophyta</taxon>
        <taxon>Magnoliopsida</taxon>
        <taxon>eudicotyledons</taxon>
        <taxon>Gunneridae</taxon>
        <taxon>Pentapetalae</taxon>
        <taxon>asterids</taxon>
        <taxon>lamiids</taxon>
        <taxon>Gentianales</taxon>
        <taxon>Apocynaceae</taxon>
        <taxon>Rauvolfioideae</taxon>
        <taxon>Vinceae</taxon>
        <taxon>Catharanthinae</taxon>
        <taxon>Catharanthus</taxon>
    </lineage>
</organism>
<comment type="caution">
    <text evidence="1">The sequence shown here is derived from an EMBL/GenBank/DDBJ whole genome shotgun (WGS) entry which is preliminary data.</text>
</comment>
<evidence type="ECO:0000313" key="2">
    <source>
        <dbReference type="Proteomes" id="UP001060085"/>
    </source>
</evidence>